<evidence type="ECO:0000256" key="6">
    <source>
        <dbReference type="ARBA" id="ARBA00022692"/>
    </source>
</evidence>
<dbReference type="GO" id="GO:0004674">
    <property type="term" value="F:protein serine/threonine kinase activity"/>
    <property type="evidence" value="ECO:0007669"/>
    <property type="project" value="UniProtKB-KW"/>
</dbReference>
<evidence type="ECO:0000256" key="14">
    <source>
        <dbReference type="ARBA" id="ARBA00023170"/>
    </source>
</evidence>
<name>A0A0E0PYZ1_ORYRU</name>
<evidence type="ECO:0000256" key="11">
    <source>
        <dbReference type="ARBA" id="ARBA00022989"/>
    </source>
</evidence>
<evidence type="ECO:0000256" key="18">
    <source>
        <dbReference type="PROSITE-ProRule" id="PRU10141"/>
    </source>
</evidence>
<dbReference type="GO" id="GO:0051707">
    <property type="term" value="P:response to other organism"/>
    <property type="evidence" value="ECO:0007669"/>
    <property type="project" value="UniProtKB-ARBA"/>
</dbReference>
<feature type="binding site" evidence="18">
    <location>
        <position position="1319"/>
    </location>
    <ligand>
        <name>ATP</name>
        <dbReference type="ChEBI" id="CHEBI:30616"/>
    </ligand>
</feature>
<evidence type="ECO:0000259" key="22">
    <source>
        <dbReference type="PROSITE" id="PS50927"/>
    </source>
</evidence>
<dbReference type="PROSITE" id="PS00108">
    <property type="entry name" value="PROTEIN_KINASE_ST"/>
    <property type="match status" value="2"/>
</dbReference>
<keyword evidence="9" id="KW-0418">Kinase</keyword>
<organism evidence="24 25">
    <name type="scientific">Oryza rufipogon</name>
    <name type="common">Brownbeard rice</name>
    <name type="synonym">Asian wild rice</name>
    <dbReference type="NCBI Taxonomy" id="4529"/>
    <lineage>
        <taxon>Eukaryota</taxon>
        <taxon>Viridiplantae</taxon>
        <taxon>Streptophyta</taxon>
        <taxon>Embryophyta</taxon>
        <taxon>Tracheophyta</taxon>
        <taxon>Spermatophyta</taxon>
        <taxon>Magnoliopsida</taxon>
        <taxon>Liliopsida</taxon>
        <taxon>Poales</taxon>
        <taxon>Poaceae</taxon>
        <taxon>BOP clade</taxon>
        <taxon>Oryzoideae</taxon>
        <taxon>Oryzeae</taxon>
        <taxon>Oryzinae</taxon>
        <taxon>Oryza</taxon>
    </lineage>
</organism>
<feature type="domain" description="Apple" evidence="23">
    <location>
        <begin position="266"/>
        <end position="346"/>
    </location>
</feature>
<keyword evidence="25" id="KW-1185">Reference proteome</keyword>
<comment type="catalytic activity">
    <reaction evidence="17">
        <text>L-seryl-[protein] + ATP = O-phospho-L-seryl-[protein] + ADP + H(+)</text>
        <dbReference type="Rhea" id="RHEA:17989"/>
        <dbReference type="Rhea" id="RHEA-COMP:9863"/>
        <dbReference type="Rhea" id="RHEA-COMP:11604"/>
        <dbReference type="ChEBI" id="CHEBI:15378"/>
        <dbReference type="ChEBI" id="CHEBI:29999"/>
        <dbReference type="ChEBI" id="CHEBI:30616"/>
        <dbReference type="ChEBI" id="CHEBI:83421"/>
        <dbReference type="ChEBI" id="CHEBI:456216"/>
        <dbReference type="EC" id="2.7.11.1"/>
    </reaction>
</comment>
<evidence type="ECO:0000256" key="2">
    <source>
        <dbReference type="ARBA" id="ARBA00012513"/>
    </source>
</evidence>
<feature type="signal peptide" evidence="20">
    <location>
        <begin position="1"/>
        <end position="19"/>
    </location>
</feature>
<evidence type="ECO:0000256" key="19">
    <source>
        <dbReference type="SAM" id="MobiDB-lite"/>
    </source>
</evidence>
<dbReference type="GO" id="GO:0005886">
    <property type="term" value="C:plasma membrane"/>
    <property type="evidence" value="ECO:0007669"/>
    <property type="project" value="UniProtKB-SubCell"/>
</dbReference>
<dbReference type="SMART" id="SM00473">
    <property type="entry name" value="PAN_AP"/>
    <property type="match status" value="2"/>
</dbReference>
<dbReference type="Pfam" id="PF11883">
    <property type="entry name" value="DUF3403"/>
    <property type="match status" value="1"/>
</dbReference>
<keyword evidence="10 18" id="KW-0067">ATP-binding</keyword>
<dbReference type="STRING" id="4529.A0A0E0PYZ1"/>
<keyword evidence="13" id="KW-1015">Disulfide bond</keyword>
<dbReference type="InterPro" id="IPR036426">
    <property type="entry name" value="Bulb-type_lectin_dom_sf"/>
</dbReference>
<evidence type="ECO:0000256" key="4">
    <source>
        <dbReference type="ARBA" id="ARBA00022527"/>
    </source>
</evidence>
<keyword evidence="5" id="KW-0808">Transferase</keyword>
<dbReference type="HOGENOM" id="CLU_000288_178_6_1"/>
<feature type="chain" id="PRO_5002370629" description="non-specific serine/threonine protein kinase" evidence="20">
    <location>
        <begin position="20"/>
        <end position="1607"/>
    </location>
</feature>
<dbReference type="GO" id="GO:0048544">
    <property type="term" value="P:recognition of pollen"/>
    <property type="evidence" value="ECO:0007669"/>
    <property type="project" value="InterPro"/>
</dbReference>
<evidence type="ECO:0000313" key="24">
    <source>
        <dbReference type="EnsemblPlants" id="ORUFI06G18990.1"/>
    </source>
</evidence>
<dbReference type="PANTHER" id="PTHR27002">
    <property type="entry name" value="RECEPTOR-LIKE SERINE/THREONINE-PROTEIN KINASE SD1-8"/>
    <property type="match status" value="1"/>
</dbReference>
<dbReference type="InterPro" id="IPR000719">
    <property type="entry name" value="Prot_kinase_dom"/>
</dbReference>
<evidence type="ECO:0000259" key="23">
    <source>
        <dbReference type="PROSITE" id="PS50948"/>
    </source>
</evidence>
<reference evidence="25" key="1">
    <citation type="submission" date="2013-06" db="EMBL/GenBank/DDBJ databases">
        <authorList>
            <person name="Zhao Q."/>
        </authorList>
    </citation>
    <scope>NUCLEOTIDE SEQUENCE</scope>
    <source>
        <strain evidence="25">cv. W1943</strain>
    </source>
</reference>
<keyword evidence="3" id="KW-1003">Cell membrane</keyword>
<dbReference type="PROSITE" id="PS50011">
    <property type="entry name" value="PROTEIN_KINASE_DOM"/>
    <property type="match status" value="2"/>
</dbReference>
<feature type="binding site" evidence="18">
    <location>
        <position position="459"/>
    </location>
    <ligand>
        <name>ATP</name>
        <dbReference type="ChEBI" id="CHEBI:30616"/>
    </ligand>
</feature>
<dbReference type="Pfam" id="PF01453">
    <property type="entry name" value="B_lectin"/>
    <property type="match status" value="2"/>
</dbReference>
<dbReference type="InterPro" id="IPR021820">
    <property type="entry name" value="S-locus_recpt_kinase_C"/>
</dbReference>
<dbReference type="Gene3D" id="2.90.10.10">
    <property type="entry name" value="Bulb-type lectin domain"/>
    <property type="match status" value="2"/>
</dbReference>
<reference evidence="24" key="2">
    <citation type="submission" date="2015-06" db="UniProtKB">
        <authorList>
            <consortium name="EnsemblPlants"/>
        </authorList>
    </citation>
    <scope>IDENTIFICATION</scope>
</reference>
<keyword evidence="4" id="KW-0723">Serine/threonine-protein kinase</keyword>
<sequence>MACLAVFISLLFLVPSCKGDDQLTRANRLISPGDVLVSKGRVFALGFFSPTASNRSLFLGIWYHNISESERTYVWVANRDNPITSSSATLAISNSSNLVLSDSGNHTLWTTNVTATGGDGAYAALLDSGNLVLRLPNGTTIWQSFDHPTDTLLMGMRFLVSYKAQVAMRFIAWKGPDDPSTGDFSASGDPSSNLQFLAWNDSSSSWTVVFQRPAPAIECDSYASCGPFGYCDATAAIPRCQCLDGFEPDGSNSSSRGCRRKQQLRCGDRDDRFVTMAGMKVPDKFLHVRNRSFDECAAECSRNCSCTAYAYANLTGADQARCLLWSGELADTGRANIGENLYLRLADSTVNKKKSDILKIVLPVITSLLILMCICLAWICKSRGIHRSKKIQKKHRLQHLKDSSELENDNIELPFICLEDIVTATNNFSDHNMLGKGGFGKVYKAQKGVLEGGKEVAIKRLSKGSQQGVEEFRNEVVLIAKLQHRNLVRLISYCIHEDEKLLIYEYLPNKSLDTFLFDATRKSVLDWTTRFMIIKGIARGLLYLHQDSRLTIIHRDLKASNILLDTNMSPKISDFGMARIFEGNKQQENTTRVVGTYGYMSPEYALEGSFSVKSDTYSFGVLLLELAWSLWKDGNAMDLVDSSIQESCLLHEVLRCIQIALSCLQDDPTARPLMSSIVFMLENETASLPNPKEPAYFTARLYETKDTRENKERSVNNQSRLLHGKPKAKAKAKPAHHHQPGSNTLHHNPHSTVEIWINPINQWRTGTLMDLRPEEIRTICVNGTNSHPSMGAPPDGKEPRRLRRCRIQDSPTDRDDQLTPAKPLYPGDMLISDGGVFALGFFSPTNSNATLYVGIWYHKIPNRTVVWVANRDNPITAPSSAMLFISNSSDLVLSESGGHTLWEARNNITTGGSGATVVLLNSGNLVLRSPNHTILWQSFDHLTDTILPGMKLLLKYNGQVAQRIVSWKGPDDPSTGNFSLSGDPNSDFQVLVWNGTSPYWRSGAWNGALVSAMFQSNTSSVTYQTIINKGNEIYMMYSVSDDSPSMRLMLDYTGTIKMLIWNSNLFAWSVLFSNPSYTCERYASCGPFGYCDAAEAFPTCKCLDGFKPDGLNISRGCVRKEQMKCSYGDSFLTLPGMKTPDKFLYIRNRSLDECMEECRHNCSCTAYAYANLSTASMMGDTSRCLVWMGELLDLAKVTGGGENLYLRLPSPTAVKKETDVVKIVLPVVASLLILTCICLVWICKSRGKQRSKEIQNKIMVQYLSASNELGAEDVDFPFIGFEDVVIATNNFSSYNMLGKGGFGKVYKGILEGGKEVAVKRLSKGSGQGIEEFRNEVVLIARLQHRNLVKLVGCCIHEDEKLLIYEYLPNKSLDAFLFDATRKTVLDWPNRFKIIKGVARGLLYLHQDSRLTIIHRDLKAGNILLDAEMSPKISDFGMARIFGGNQQQANTTRVVGTYGYMSPEYAMEGVFSVKSDIYSFGILLLEIISGFRISSPHLIMGFPNLIAYSWSLWKDGNARDLVDSSVVESCPLHEVLRCIHIALLCIQDHPDDRPLMSSVVFMLENNTAPLPQPKQPIFFVHKKRATEYARVNMENSVNGVSITALEGR</sequence>
<dbReference type="InterPro" id="IPR001245">
    <property type="entry name" value="Ser-Thr/Tyr_kinase_cat_dom"/>
</dbReference>
<dbReference type="Gene3D" id="1.10.510.10">
    <property type="entry name" value="Transferase(Phosphotransferase) domain 1"/>
    <property type="match status" value="2"/>
</dbReference>
<dbReference type="OMA" id="EIRTICV"/>
<dbReference type="SMART" id="SM00108">
    <property type="entry name" value="B_lectin"/>
    <property type="match status" value="2"/>
</dbReference>
<evidence type="ECO:0000256" key="10">
    <source>
        <dbReference type="ARBA" id="ARBA00022840"/>
    </source>
</evidence>
<keyword evidence="14" id="KW-0675">Receptor</keyword>
<comment type="subcellular location">
    <subcellularLocation>
        <location evidence="1">Cell membrane</location>
        <topology evidence="1">Single-pass type I membrane protein</topology>
    </subcellularLocation>
</comment>
<dbReference type="InterPro" id="IPR011009">
    <property type="entry name" value="Kinase-like_dom_sf"/>
</dbReference>
<dbReference type="PROSITE" id="PS00107">
    <property type="entry name" value="PROTEIN_KINASE_ATP"/>
    <property type="match status" value="2"/>
</dbReference>
<dbReference type="SUPFAM" id="SSF56112">
    <property type="entry name" value="Protein kinase-like (PK-like)"/>
    <property type="match status" value="2"/>
</dbReference>
<evidence type="ECO:0000256" key="7">
    <source>
        <dbReference type="ARBA" id="ARBA00022729"/>
    </source>
</evidence>
<comment type="catalytic activity">
    <reaction evidence="16">
        <text>L-threonyl-[protein] + ATP = O-phospho-L-threonyl-[protein] + ADP + H(+)</text>
        <dbReference type="Rhea" id="RHEA:46608"/>
        <dbReference type="Rhea" id="RHEA-COMP:11060"/>
        <dbReference type="Rhea" id="RHEA-COMP:11605"/>
        <dbReference type="ChEBI" id="CHEBI:15378"/>
        <dbReference type="ChEBI" id="CHEBI:30013"/>
        <dbReference type="ChEBI" id="CHEBI:30616"/>
        <dbReference type="ChEBI" id="CHEBI:61977"/>
        <dbReference type="ChEBI" id="CHEBI:456216"/>
        <dbReference type="EC" id="2.7.11.1"/>
    </reaction>
</comment>
<evidence type="ECO:0000256" key="9">
    <source>
        <dbReference type="ARBA" id="ARBA00022777"/>
    </source>
</evidence>
<dbReference type="Pfam" id="PF08276">
    <property type="entry name" value="PAN_2"/>
    <property type="match status" value="2"/>
</dbReference>
<feature type="compositionally biased region" description="Basic residues" evidence="19">
    <location>
        <begin position="722"/>
        <end position="739"/>
    </location>
</feature>
<keyword evidence="7 20" id="KW-0732">Signal</keyword>
<evidence type="ECO:0000256" key="1">
    <source>
        <dbReference type="ARBA" id="ARBA00004251"/>
    </source>
</evidence>
<evidence type="ECO:0000256" key="12">
    <source>
        <dbReference type="ARBA" id="ARBA00023136"/>
    </source>
</evidence>
<dbReference type="GO" id="GO:0005524">
    <property type="term" value="F:ATP binding"/>
    <property type="evidence" value="ECO:0007669"/>
    <property type="project" value="UniProtKB-UniRule"/>
</dbReference>
<dbReference type="InterPro" id="IPR000858">
    <property type="entry name" value="S_locus_glycoprot_dom"/>
</dbReference>
<protein>
    <recommendedName>
        <fullName evidence="2">non-specific serine/threonine protein kinase</fullName>
        <ecNumber evidence="2">2.7.11.1</ecNumber>
    </recommendedName>
</protein>
<keyword evidence="11" id="KW-1133">Transmembrane helix</keyword>
<accession>A0A0E0PYZ1</accession>
<dbReference type="Proteomes" id="UP000008022">
    <property type="component" value="Unassembled WGS sequence"/>
</dbReference>
<evidence type="ECO:0000313" key="25">
    <source>
        <dbReference type="Proteomes" id="UP000008022"/>
    </source>
</evidence>
<evidence type="ECO:0000256" key="20">
    <source>
        <dbReference type="SAM" id="SignalP"/>
    </source>
</evidence>
<dbReference type="Pfam" id="PF07714">
    <property type="entry name" value="PK_Tyr_Ser-Thr"/>
    <property type="match status" value="2"/>
</dbReference>
<dbReference type="PROSITE" id="PS50948">
    <property type="entry name" value="PAN"/>
    <property type="match status" value="2"/>
</dbReference>
<feature type="region of interest" description="Disordered" evidence="19">
    <location>
        <begin position="707"/>
        <end position="749"/>
    </location>
</feature>
<keyword evidence="12" id="KW-0472">Membrane</keyword>
<evidence type="ECO:0000256" key="8">
    <source>
        <dbReference type="ARBA" id="ARBA00022741"/>
    </source>
</evidence>
<feature type="domain" description="Protein kinase" evidence="21">
    <location>
        <begin position="428"/>
        <end position="686"/>
    </location>
</feature>
<dbReference type="Gramene" id="ORUFI06G18990.1">
    <property type="protein sequence ID" value="ORUFI06G18990.1"/>
    <property type="gene ID" value="ORUFI06G18990"/>
</dbReference>
<evidence type="ECO:0000256" key="3">
    <source>
        <dbReference type="ARBA" id="ARBA00022475"/>
    </source>
</evidence>
<dbReference type="eggNOG" id="ENOG502QSWF">
    <property type="taxonomic scope" value="Eukaryota"/>
</dbReference>
<proteinExistence type="predicted"/>
<feature type="domain" description="Apple" evidence="23">
    <location>
        <begin position="1125"/>
        <end position="1210"/>
    </location>
</feature>
<keyword evidence="8 18" id="KW-0547">Nucleotide-binding</keyword>
<dbReference type="SMART" id="SM00220">
    <property type="entry name" value="S_TKc"/>
    <property type="match status" value="2"/>
</dbReference>
<dbReference type="Pfam" id="PF00954">
    <property type="entry name" value="S_locus_glycop"/>
    <property type="match status" value="2"/>
</dbReference>
<evidence type="ECO:0000259" key="21">
    <source>
        <dbReference type="PROSITE" id="PS50011"/>
    </source>
</evidence>
<dbReference type="PROSITE" id="PS50927">
    <property type="entry name" value="BULB_LECTIN"/>
    <property type="match status" value="2"/>
</dbReference>
<evidence type="ECO:0000256" key="13">
    <source>
        <dbReference type="ARBA" id="ARBA00023157"/>
    </source>
</evidence>
<dbReference type="EC" id="2.7.11.1" evidence="2"/>
<dbReference type="InterPro" id="IPR017441">
    <property type="entry name" value="Protein_kinase_ATP_BS"/>
</dbReference>
<dbReference type="FunFam" id="1.10.510.10:FF:000060">
    <property type="entry name" value="G-type lectin S-receptor-like serine/threonine-protein kinase"/>
    <property type="match status" value="2"/>
</dbReference>
<dbReference type="InterPro" id="IPR001480">
    <property type="entry name" value="Bulb-type_lectin_dom"/>
</dbReference>
<dbReference type="InterPro" id="IPR003609">
    <property type="entry name" value="Pan_app"/>
</dbReference>
<dbReference type="FunFam" id="3.30.200.20:FF:000402">
    <property type="entry name" value="Serine/threonine-protein kinase"/>
    <property type="match status" value="2"/>
</dbReference>
<dbReference type="CDD" id="cd01098">
    <property type="entry name" value="PAN_AP_plant"/>
    <property type="match status" value="2"/>
</dbReference>
<feature type="domain" description="Bulb-type lectin" evidence="22">
    <location>
        <begin position="21"/>
        <end position="146"/>
    </location>
</feature>
<dbReference type="SUPFAM" id="SSF51110">
    <property type="entry name" value="alpha-D-mannose-specific plant lectins"/>
    <property type="match status" value="2"/>
</dbReference>
<keyword evidence="15" id="KW-0325">Glycoprotein</keyword>
<evidence type="ECO:0000256" key="15">
    <source>
        <dbReference type="ARBA" id="ARBA00023180"/>
    </source>
</evidence>
<dbReference type="CDD" id="cd00028">
    <property type="entry name" value="B_lectin"/>
    <property type="match status" value="2"/>
</dbReference>
<feature type="domain" description="Protein kinase" evidence="21">
    <location>
        <begin position="1291"/>
        <end position="1577"/>
    </location>
</feature>
<evidence type="ECO:0000256" key="5">
    <source>
        <dbReference type="ARBA" id="ARBA00022679"/>
    </source>
</evidence>
<dbReference type="Gene3D" id="3.30.200.20">
    <property type="entry name" value="Phosphorylase Kinase, domain 1"/>
    <property type="match status" value="2"/>
</dbReference>
<dbReference type="EnsemblPlants" id="ORUFI06G18990.1">
    <property type="protein sequence ID" value="ORUFI06G18990.1"/>
    <property type="gene ID" value="ORUFI06G18990"/>
</dbReference>
<evidence type="ECO:0000256" key="16">
    <source>
        <dbReference type="ARBA" id="ARBA00047899"/>
    </source>
</evidence>
<dbReference type="FunFam" id="2.90.10.10:FF:000014">
    <property type="entry name" value="Serine/threonine-protein kinase"/>
    <property type="match status" value="2"/>
</dbReference>
<dbReference type="PANTHER" id="PTHR27002:SF936">
    <property type="entry name" value="OS08G0179000 PROTEIN"/>
    <property type="match status" value="1"/>
</dbReference>
<dbReference type="InterPro" id="IPR008271">
    <property type="entry name" value="Ser/Thr_kinase_AS"/>
</dbReference>
<dbReference type="CDD" id="cd14066">
    <property type="entry name" value="STKc_IRAK"/>
    <property type="match status" value="2"/>
</dbReference>
<feature type="domain" description="Bulb-type lectin" evidence="22">
    <location>
        <begin position="815"/>
        <end position="940"/>
    </location>
</feature>
<keyword evidence="6" id="KW-0812">Transmembrane</keyword>
<evidence type="ECO:0000256" key="17">
    <source>
        <dbReference type="ARBA" id="ARBA00048679"/>
    </source>
</evidence>